<evidence type="ECO:0000256" key="7">
    <source>
        <dbReference type="ARBA" id="ARBA00023054"/>
    </source>
</evidence>
<evidence type="ECO:0000256" key="1">
    <source>
        <dbReference type="ARBA" id="ARBA00004430"/>
    </source>
</evidence>
<evidence type="ECO:0000256" key="8">
    <source>
        <dbReference type="ARBA" id="ARBA00023069"/>
    </source>
</evidence>
<dbReference type="InterPro" id="IPR026983">
    <property type="entry name" value="DHC"/>
</dbReference>
<evidence type="ECO:0000256" key="4">
    <source>
        <dbReference type="ARBA" id="ARBA00022741"/>
    </source>
</evidence>
<comment type="subcellular location">
    <subcellularLocation>
        <location evidence="1">Cytoplasm</location>
        <location evidence="1">Cytoskeleton</location>
        <location evidence="1">Cilium axoneme</location>
    </subcellularLocation>
</comment>
<keyword evidence="4" id="KW-0547">Nucleotide-binding</keyword>
<gene>
    <name evidence="13" type="primary">DNAH7_2</name>
    <name evidence="13" type="ORF">K0M31_018021</name>
</gene>
<keyword evidence="8" id="KW-0969">Cilium</keyword>
<evidence type="ECO:0000256" key="11">
    <source>
        <dbReference type="ARBA" id="ARBA00023273"/>
    </source>
</evidence>
<name>A0AA40KE44_9HYME</name>
<dbReference type="InterPro" id="IPR035699">
    <property type="entry name" value="AAA_6"/>
</dbReference>
<dbReference type="GO" id="GO:0005524">
    <property type="term" value="F:ATP binding"/>
    <property type="evidence" value="ECO:0007669"/>
    <property type="project" value="UniProtKB-KW"/>
</dbReference>
<feature type="domain" description="Dynein heavy chain hydrolytic ATP-binding dynein motor region" evidence="12">
    <location>
        <begin position="12"/>
        <end position="241"/>
    </location>
</feature>
<dbReference type="InterPro" id="IPR043157">
    <property type="entry name" value="Dynein_AAA1S"/>
</dbReference>
<dbReference type="PANTHER" id="PTHR45703">
    <property type="entry name" value="DYNEIN HEAVY CHAIN"/>
    <property type="match status" value="1"/>
</dbReference>
<evidence type="ECO:0000256" key="9">
    <source>
        <dbReference type="ARBA" id="ARBA00023175"/>
    </source>
</evidence>
<dbReference type="GO" id="GO:0051959">
    <property type="term" value="F:dynein light intermediate chain binding"/>
    <property type="evidence" value="ECO:0007669"/>
    <property type="project" value="InterPro"/>
</dbReference>
<evidence type="ECO:0000256" key="10">
    <source>
        <dbReference type="ARBA" id="ARBA00023212"/>
    </source>
</evidence>
<keyword evidence="2" id="KW-0963">Cytoplasm</keyword>
<keyword evidence="5" id="KW-0067">ATP-binding</keyword>
<organism evidence="13 14">
    <name type="scientific">Melipona bicolor</name>
    <dbReference type="NCBI Taxonomy" id="60889"/>
    <lineage>
        <taxon>Eukaryota</taxon>
        <taxon>Metazoa</taxon>
        <taxon>Ecdysozoa</taxon>
        <taxon>Arthropoda</taxon>
        <taxon>Hexapoda</taxon>
        <taxon>Insecta</taxon>
        <taxon>Pterygota</taxon>
        <taxon>Neoptera</taxon>
        <taxon>Endopterygota</taxon>
        <taxon>Hymenoptera</taxon>
        <taxon>Apocrita</taxon>
        <taxon>Aculeata</taxon>
        <taxon>Apoidea</taxon>
        <taxon>Anthophila</taxon>
        <taxon>Apidae</taxon>
        <taxon>Melipona</taxon>
    </lineage>
</organism>
<keyword evidence="7" id="KW-0175">Coiled coil</keyword>
<comment type="caution">
    <text evidence="13">The sequence shown here is derived from an EMBL/GenBank/DDBJ whole genome shotgun (WGS) entry which is preliminary data.</text>
</comment>
<dbReference type="GO" id="GO:0007018">
    <property type="term" value="P:microtubule-based movement"/>
    <property type="evidence" value="ECO:0007669"/>
    <property type="project" value="InterPro"/>
</dbReference>
<keyword evidence="11" id="KW-0966">Cell projection</keyword>
<keyword evidence="3" id="KW-0493">Microtubule</keyword>
<dbReference type="GO" id="GO:0045505">
    <property type="term" value="F:dynein intermediate chain binding"/>
    <property type="evidence" value="ECO:0007669"/>
    <property type="project" value="InterPro"/>
</dbReference>
<dbReference type="Pfam" id="PF12774">
    <property type="entry name" value="AAA_6"/>
    <property type="match status" value="1"/>
</dbReference>
<dbReference type="Proteomes" id="UP001177670">
    <property type="component" value="Unassembled WGS sequence"/>
</dbReference>
<dbReference type="GO" id="GO:0005930">
    <property type="term" value="C:axoneme"/>
    <property type="evidence" value="ECO:0007669"/>
    <property type="project" value="UniProtKB-SubCell"/>
</dbReference>
<dbReference type="Gene3D" id="1.20.58.1120">
    <property type="match status" value="1"/>
</dbReference>
<evidence type="ECO:0000256" key="3">
    <source>
        <dbReference type="ARBA" id="ARBA00022701"/>
    </source>
</evidence>
<dbReference type="GO" id="GO:0030286">
    <property type="term" value="C:dynein complex"/>
    <property type="evidence" value="ECO:0007669"/>
    <property type="project" value="UniProtKB-KW"/>
</dbReference>
<evidence type="ECO:0000259" key="12">
    <source>
        <dbReference type="Pfam" id="PF12774"/>
    </source>
</evidence>
<dbReference type="GO" id="GO:0005874">
    <property type="term" value="C:microtubule"/>
    <property type="evidence" value="ECO:0007669"/>
    <property type="project" value="UniProtKB-KW"/>
</dbReference>
<dbReference type="Gene3D" id="1.10.8.710">
    <property type="match status" value="1"/>
</dbReference>
<reference evidence="13" key="1">
    <citation type="submission" date="2021-10" db="EMBL/GenBank/DDBJ databases">
        <title>Melipona bicolor Genome sequencing and assembly.</title>
        <authorList>
            <person name="Araujo N.S."/>
            <person name="Arias M.C."/>
        </authorList>
    </citation>
    <scope>NUCLEOTIDE SEQUENCE</scope>
    <source>
        <strain evidence="13">USP_2M_L1-L4_2017</strain>
        <tissue evidence="13">Whole body</tissue>
    </source>
</reference>
<sequence>MWAYMINSQQRYGYEYLGNSSRLVITPLTDRCYRTLFGALSLHLGGAPEGPAGTGKTETTKDLAKAMAKQCVVFNCSEGLDYLALGKFFKGLASCGAWSCFDEFNRIDLEVLSVVAQQILTIQRAINSGAEKIVFEGTEIFLDPTCAIFITMNPGYAGRSELPDNLKALFRPVAMMVPDYALIAENTLYSYGFYNGRPLAVKIVTAYKLCSEQLSNQHHYDYGMRAVKSVLIAAGNLKLRYRASNNIFKTFTKRSCHFYL</sequence>
<keyword evidence="10" id="KW-0206">Cytoskeleton</keyword>
<evidence type="ECO:0000256" key="2">
    <source>
        <dbReference type="ARBA" id="ARBA00022490"/>
    </source>
</evidence>
<dbReference type="Gene3D" id="3.40.50.300">
    <property type="entry name" value="P-loop containing nucleotide triphosphate hydrolases"/>
    <property type="match status" value="1"/>
</dbReference>
<dbReference type="EMBL" id="JAHYIQ010000061">
    <property type="protein sequence ID" value="KAK1116860.1"/>
    <property type="molecule type" value="Genomic_DNA"/>
</dbReference>
<dbReference type="InterPro" id="IPR027417">
    <property type="entry name" value="P-loop_NTPase"/>
</dbReference>
<accession>A0AA40KE44</accession>
<keyword evidence="14" id="KW-1185">Reference proteome</keyword>
<evidence type="ECO:0000313" key="13">
    <source>
        <dbReference type="EMBL" id="KAK1116860.1"/>
    </source>
</evidence>
<evidence type="ECO:0000256" key="6">
    <source>
        <dbReference type="ARBA" id="ARBA00023017"/>
    </source>
</evidence>
<dbReference type="SUPFAM" id="SSF52540">
    <property type="entry name" value="P-loop containing nucleoside triphosphate hydrolases"/>
    <property type="match status" value="1"/>
</dbReference>
<dbReference type="PANTHER" id="PTHR45703:SF1">
    <property type="entry name" value="DYNEINS HEAVY CHAIN"/>
    <property type="match status" value="1"/>
</dbReference>
<evidence type="ECO:0000313" key="14">
    <source>
        <dbReference type="Proteomes" id="UP001177670"/>
    </source>
</evidence>
<keyword evidence="9" id="KW-0505">Motor protein</keyword>
<evidence type="ECO:0000256" key="5">
    <source>
        <dbReference type="ARBA" id="ARBA00022840"/>
    </source>
</evidence>
<dbReference type="AlphaFoldDB" id="A0AA40KE44"/>
<protein>
    <submittedName>
        <fullName evidence="13">Dynein heavy chain 7, axonemal</fullName>
    </submittedName>
</protein>
<dbReference type="FunFam" id="3.40.50.300:FF:000044">
    <property type="entry name" value="Dynein heavy chain 5, axonemal"/>
    <property type="match status" value="1"/>
</dbReference>
<proteinExistence type="predicted"/>
<keyword evidence="6" id="KW-0243">Dynein</keyword>